<evidence type="ECO:0000259" key="1">
    <source>
        <dbReference type="PROSITE" id="PS50943"/>
    </source>
</evidence>
<sequence length="295" mass="32241">MGDEGMTMRKSPAVRRRRLGIMLRRIREEAGLTADKVAKELAVAGSTITRIEKGESAGRPGMLRDLLDHYDVGSPQREVLVQLGREGRQKGLYDAYGTVMIAAYADLEAEAETITQFENVLVPGLLQTADYTRAIIRAVRPDIGVDELARSVELRLARQAMLDRDDPPELRLILDEAALRRIVGGRDVMCAQLAWLIQRARLSHVTLQIVPLAVGAHAGMSGAFTILGYSEPELDLVYLGNASGGLYLEKAADIRWYLITHERLRAAALSPVDSLALLAAVAEEFACPAESPPST</sequence>
<dbReference type="CDD" id="cd00093">
    <property type="entry name" value="HTH_XRE"/>
    <property type="match status" value="1"/>
</dbReference>
<accession>A0A8J7H409</accession>
<dbReference type="InterPro" id="IPR010982">
    <property type="entry name" value="Lambda_DNA-bd_dom_sf"/>
</dbReference>
<comment type="caution">
    <text evidence="2">The sequence shown here is derived from an EMBL/GenBank/DDBJ whole genome shotgun (WGS) entry which is preliminary data.</text>
</comment>
<dbReference type="PROSITE" id="PS50943">
    <property type="entry name" value="HTH_CROC1"/>
    <property type="match status" value="1"/>
</dbReference>
<dbReference type="Pfam" id="PF13560">
    <property type="entry name" value="HTH_31"/>
    <property type="match status" value="1"/>
</dbReference>
<feature type="domain" description="HTH cro/C1-type" evidence="1">
    <location>
        <begin position="23"/>
        <end position="79"/>
    </location>
</feature>
<dbReference type="InterPro" id="IPR001387">
    <property type="entry name" value="Cro/C1-type_HTH"/>
</dbReference>
<protein>
    <submittedName>
        <fullName evidence="2">Transcriptional regulator with XRE-family HTH domain</fullName>
    </submittedName>
</protein>
<proteinExistence type="predicted"/>
<organism evidence="2 3">
    <name type="scientific">Longispora fulva</name>
    <dbReference type="NCBI Taxonomy" id="619741"/>
    <lineage>
        <taxon>Bacteria</taxon>
        <taxon>Bacillati</taxon>
        <taxon>Actinomycetota</taxon>
        <taxon>Actinomycetes</taxon>
        <taxon>Micromonosporales</taxon>
        <taxon>Micromonosporaceae</taxon>
        <taxon>Longispora</taxon>
    </lineage>
</organism>
<dbReference type="InterPro" id="IPR043917">
    <property type="entry name" value="DUF5753"/>
</dbReference>
<name>A0A8J7H409_9ACTN</name>
<dbReference type="GO" id="GO:0003677">
    <property type="term" value="F:DNA binding"/>
    <property type="evidence" value="ECO:0007669"/>
    <property type="project" value="InterPro"/>
</dbReference>
<keyword evidence="3" id="KW-1185">Reference proteome</keyword>
<dbReference type="SMART" id="SM00530">
    <property type="entry name" value="HTH_XRE"/>
    <property type="match status" value="1"/>
</dbReference>
<dbReference type="Pfam" id="PF19054">
    <property type="entry name" value="DUF5753"/>
    <property type="match status" value="1"/>
</dbReference>
<dbReference type="Gene3D" id="1.10.260.40">
    <property type="entry name" value="lambda repressor-like DNA-binding domains"/>
    <property type="match status" value="1"/>
</dbReference>
<dbReference type="SUPFAM" id="SSF47413">
    <property type="entry name" value="lambda repressor-like DNA-binding domains"/>
    <property type="match status" value="1"/>
</dbReference>
<reference evidence="2" key="1">
    <citation type="submission" date="2020-11" db="EMBL/GenBank/DDBJ databases">
        <title>Sequencing the genomes of 1000 actinobacteria strains.</title>
        <authorList>
            <person name="Klenk H.-P."/>
        </authorList>
    </citation>
    <scope>NUCLEOTIDE SEQUENCE</scope>
    <source>
        <strain evidence="2">DSM 45356</strain>
    </source>
</reference>
<evidence type="ECO:0000313" key="3">
    <source>
        <dbReference type="Proteomes" id="UP000622552"/>
    </source>
</evidence>
<gene>
    <name evidence="2" type="ORF">IW245_007117</name>
</gene>
<dbReference type="AlphaFoldDB" id="A0A8J7H409"/>
<evidence type="ECO:0000313" key="2">
    <source>
        <dbReference type="EMBL" id="MBG6140923.1"/>
    </source>
</evidence>
<dbReference type="RefSeq" id="WP_197007419.1">
    <property type="nucleotide sequence ID" value="NZ_BONS01000019.1"/>
</dbReference>
<dbReference type="Proteomes" id="UP000622552">
    <property type="component" value="Unassembled WGS sequence"/>
</dbReference>
<dbReference type="EMBL" id="JADOUF010000001">
    <property type="protein sequence ID" value="MBG6140923.1"/>
    <property type="molecule type" value="Genomic_DNA"/>
</dbReference>